<feature type="compositionally biased region" description="Basic and acidic residues" evidence="1">
    <location>
        <begin position="44"/>
        <end position="60"/>
    </location>
</feature>
<dbReference type="KEGG" id="hbq:QI031_00885"/>
<keyword evidence="3" id="KW-1185">Reference proteome</keyword>
<protein>
    <submittedName>
        <fullName evidence="2">Uncharacterized protein</fullName>
    </submittedName>
</protein>
<proteinExistence type="predicted"/>
<dbReference type="RefSeq" id="WP_281483362.1">
    <property type="nucleotide sequence ID" value="NZ_CP124543.1"/>
</dbReference>
<evidence type="ECO:0000313" key="2">
    <source>
        <dbReference type="EMBL" id="WGV26107.1"/>
    </source>
</evidence>
<evidence type="ECO:0000313" key="3">
    <source>
        <dbReference type="Proteomes" id="UP001223520"/>
    </source>
</evidence>
<dbReference type="Proteomes" id="UP001223520">
    <property type="component" value="Chromosome"/>
</dbReference>
<dbReference type="AlphaFoldDB" id="A0AAJ6NT35"/>
<gene>
    <name evidence="2" type="ORF">QI031_00885</name>
</gene>
<organism evidence="2 3">
    <name type="scientific">Halotia branconii CENA392</name>
    <dbReference type="NCBI Taxonomy" id="1539056"/>
    <lineage>
        <taxon>Bacteria</taxon>
        <taxon>Bacillati</taxon>
        <taxon>Cyanobacteriota</taxon>
        <taxon>Cyanophyceae</taxon>
        <taxon>Nostocales</taxon>
        <taxon>Nodulariaceae</taxon>
        <taxon>Halotia</taxon>
    </lineage>
</organism>
<sequence length="97" mass="10963">MIKMPIVAFFAQSILWGIEKKGKGKRVIPFHFKVDTFGQAGKAGGREQGRQRAEGREQGRQRKQGRQGKQRAGGVRKVICINNFVKWYEGKSWANAS</sequence>
<dbReference type="EMBL" id="CP124543">
    <property type="protein sequence ID" value="WGV26107.1"/>
    <property type="molecule type" value="Genomic_DNA"/>
</dbReference>
<feature type="region of interest" description="Disordered" evidence="1">
    <location>
        <begin position="39"/>
        <end position="73"/>
    </location>
</feature>
<reference evidence="2 3" key="1">
    <citation type="journal article" date="2023" name="Limnol Oceanogr Lett">
        <title>Environmental adaptations by the intertidal Antarctic cyanobacterium Halotia branconii CENA392 as revealed using long-read genome sequencing.</title>
        <authorList>
            <person name="Dextro R.B."/>
            <person name="Delbaje E."/>
            <person name="Freitas P.N.N."/>
            <person name="Geraldes V."/>
            <person name="Pinto E."/>
            <person name="Long P.F."/>
            <person name="Fiore M.F."/>
        </authorList>
    </citation>
    <scope>NUCLEOTIDE SEQUENCE [LARGE SCALE GENOMIC DNA]</scope>
    <source>
        <strain evidence="2 3">CENA392</strain>
    </source>
</reference>
<name>A0AAJ6NT35_9CYAN</name>
<evidence type="ECO:0000256" key="1">
    <source>
        <dbReference type="SAM" id="MobiDB-lite"/>
    </source>
</evidence>
<accession>A0AAJ6NT35</accession>